<comment type="caution">
    <text evidence="4">The sequence shown here is derived from an EMBL/GenBank/DDBJ whole genome shotgun (WGS) entry which is preliminary data.</text>
</comment>
<accession>A0A640KJK9</accession>
<dbReference type="EMBL" id="BLBS01000035">
    <property type="protein sequence ID" value="GET89508.1"/>
    <property type="molecule type" value="Genomic_DNA"/>
</dbReference>
<gene>
    <name evidence="4" type="ORF">LtaPh_2613800</name>
</gene>
<feature type="compositionally biased region" description="Basic residues" evidence="2">
    <location>
        <begin position="220"/>
        <end position="229"/>
    </location>
</feature>
<evidence type="ECO:0000313" key="5">
    <source>
        <dbReference type="Proteomes" id="UP000419144"/>
    </source>
</evidence>
<feature type="compositionally biased region" description="Low complexity" evidence="2">
    <location>
        <begin position="756"/>
        <end position="766"/>
    </location>
</feature>
<evidence type="ECO:0000256" key="2">
    <source>
        <dbReference type="SAM" id="MobiDB-lite"/>
    </source>
</evidence>
<name>A0A640KJK9_LEITA</name>
<keyword evidence="1" id="KW-0862">Zinc</keyword>
<protein>
    <recommendedName>
        <fullName evidence="3">C2H2-type domain-containing protein</fullName>
    </recommendedName>
</protein>
<dbReference type="Proteomes" id="UP000419144">
    <property type="component" value="Unassembled WGS sequence"/>
</dbReference>
<feature type="compositionally biased region" description="Polar residues" evidence="2">
    <location>
        <begin position="269"/>
        <end position="283"/>
    </location>
</feature>
<proteinExistence type="predicted"/>
<evidence type="ECO:0000256" key="1">
    <source>
        <dbReference type="PROSITE-ProRule" id="PRU00042"/>
    </source>
</evidence>
<feature type="domain" description="C2H2-type" evidence="3">
    <location>
        <begin position="2"/>
        <end position="34"/>
    </location>
</feature>
<feature type="region of interest" description="Disordered" evidence="2">
    <location>
        <begin position="189"/>
        <end position="234"/>
    </location>
</feature>
<reference evidence="4" key="1">
    <citation type="submission" date="2019-11" db="EMBL/GenBank/DDBJ databases">
        <title>Leishmania tarentolae CDS.</title>
        <authorList>
            <person name="Goto Y."/>
            <person name="Yamagishi J."/>
        </authorList>
    </citation>
    <scope>NUCLEOTIDE SEQUENCE [LARGE SCALE GENOMIC DNA]</scope>
    <source>
        <strain evidence="4">Parrot Tar II</strain>
    </source>
</reference>
<feature type="region of interest" description="Disordered" evidence="2">
    <location>
        <begin position="573"/>
        <end position="600"/>
    </location>
</feature>
<dbReference type="InterPro" id="IPR013087">
    <property type="entry name" value="Znf_C2H2_type"/>
</dbReference>
<dbReference type="VEuPathDB" id="TriTrypDB:LtaPh_2613800"/>
<feature type="compositionally biased region" description="Polar residues" evidence="2">
    <location>
        <begin position="208"/>
        <end position="219"/>
    </location>
</feature>
<feature type="compositionally biased region" description="Polar residues" evidence="2">
    <location>
        <begin position="189"/>
        <end position="199"/>
    </location>
</feature>
<keyword evidence="1" id="KW-0479">Metal-binding</keyword>
<dbReference type="OrthoDB" id="244021at2759"/>
<feature type="region of interest" description="Disordered" evidence="2">
    <location>
        <begin position="700"/>
        <end position="776"/>
    </location>
</feature>
<keyword evidence="5" id="KW-1185">Reference proteome</keyword>
<organism evidence="4 5">
    <name type="scientific">Leishmania tarentolae</name>
    <name type="common">Sauroleishmania tarentolae</name>
    <dbReference type="NCBI Taxonomy" id="5689"/>
    <lineage>
        <taxon>Eukaryota</taxon>
        <taxon>Discoba</taxon>
        <taxon>Euglenozoa</taxon>
        <taxon>Kinetoplastea</taxon>
        <taxon>Metakinetoplastina</taxon>
        <taxon>Trypanosomatida</taxon>
        <taxon>Trypanosomatidae</taxon>
        <taxon>Leishmaniinae</taxon>
        <taxon>Leishmania</taxon>
        <taxon>lizard Leishmania</taxon>
    </lineage>
</organism>
<sequence>MPSCPDCGLMFGSLHHVQSHRRSGTCSTHSLADPVSASFAQPTPYDAGHVMTPVTGLSGYVSNMCVGGYGHGKGGFCMQGTPVPPAAAPKVPCMTPTERELEQLLAIQSNQQKAEMVDRERMLLEQQVNLVLPARQAHLQQSQEALKDQLLQMKLHLFASQHQQQYSNNMDMEYLRNEMAAMRGALSSMSMNGTANSDPGVTRRKSRNALQRKTSSAHTKNVRKKRQHSHYIDEDDSWENIGDTLCSDECDDDDDRGETVHRNPRGRSPSPQSARLLSPTPSQKIHGVLKSMQAEIRSLRSMGANRTEPALFPTSSVLKPGLHLLKLGALEEVGFPVPLNEVDVSIKVYYMSHAHNEYLLDPSIERSYPRHPSPLVRHDANTTLFTVAPLEFIVHSPKEMVVFVLHVIYRSRLLCWATIFAKSTGSFSEGIRNSRYDLAKALQTPGGMVPEAKVTGYIEADSLDILQHAELMLNPNTRSLSAVPDSVLPQKQHVQLPGLPPLPPPPLGLPLLPGMPGCEGPFLPPKLSNNMMLLQPTKGPVTHFILPPPTGMSILEWNEVLVKHLKRLQKPTLNKAAAPGAEKADANGNHRGSENPTSLLQHHSAPRFENVCMDAPAAVTPIAQVPVSVAPVAETPIAQVPVSVAPVAETPIAQVPVSVAPAAGVPVAMAPVAGEPVERPTAMPIQRPRDSVKVCAVPKVMRSPPSSNPPSFTMPTQPPPVNNPLPKLADNQATNEQPRGGPRTPMANHLPPPIPSAVSQPAAPEAAAPPPVSFKVPQEDMPLVERNRLRILTDPNGNLAVPPDYKVSTSNLPCVGFDRLYATADPPVNPCVLFGLSKPTDTPPAQFPTPGHGENGNTVDVFVDGVSGLPLDTVCSRVLVYITDQLDLAARAPINPLHHPRVFMRKPDLIAYQNLTSSSIKPTFEGNISTNICDNTHAVVIVEYITGRQKPPIVFGHCCLPINKRFFAGNFVTRLKLGDPRRSDERAVDDMRSPERIADEQARAAEKYNQSKLETSIDAQALHNLMPLPPSKLSECTPLGYLIWRLDSANKGSPFFEMPQQVPLSQQELQLFQGRSNHENATPNSKGLMSEKEADDAFIGSGVVKTDSISYIAPFSEQRGAFVKVEGIRGVGDDTAMYIVVVYMMKAPKGRRVYYTRMPDFASDVGTPMFKDPPFLFPDITYDKRNTTMYMLLKLSRLENVDTPPLVECIGWTMNKVFMDDGPWLRQGRFVLSWLDGPLPQPVVKELLTEPIGKVFISHMQAKSIAYREPKATLTVSQGDPACCVWLVDNTPGRAQASQLLMPAAMKPLFPSFTCEGMVGCTLRKAHEKCFGGGDVRALLQRMDMAVQGYLAANIKELEEL</sequence>
<evidence type="ECO:0000313" key="4">
    <source>
        <dbReference type="EMBL" id="GET89508.1"/>
    </source>
</evidence>
<feature type="region of interest" description="Disordered" evidence="2">
    <location>
        <begin position="248"/>
        <end position="283"/>
    </location>
</feature>
<dbReference type="GO" id="GO:0008270">
    <property type="term" value="F:zinc ion binding"/>
    <property type="evidence" value="ECO:0007669"/>
    <property type="project" value="UniProtKB-KW"/>
</dbReference>
<dbReference type="PROSITE" id="PS50157">
    <property type="entry name" value="ZINC_FINGER_C2H2_2"/>
    <property type="match status" value="1"/>
</dbReference>
<evidence type="ECO:0000259" key="3">
    <source>
        <dbReference type="PROSITE" id="PS50157"/>
    </source>
</evidence>
<keyword evidence="1" id="KW-0863">Zinc-finger</keyword>